<organism evidence="2 3">
    <name type="scientific">Ophiobolus disseminans</name>
    <dbReference type="NCBI Taxonomy" id="1469910"/>
    <lineage>
        <taxon>Eukaryota</taxon>
        <taxon>Fungi</taxon>
        <taxon>Dikarya</taxon>
        <taxon>Ascomycota</taxon>
        <taxon>Pezizomycotina</taxon>
        <taxon>Dothideomycetes</taxon>
        <taxon>Pleosporomycetidae</taxon>
        <taxon>Pleosporales</taxon>
        <taxon>Pleosporineae</taxon>
        <taxon>Phaeosphaeriaceae</taxon>
        <taxon>Ophiobolus</taxon>
    </lineage>
</organism>
<dbReference type="Proteomes" id="UP000799424">
    <property type="component" value="Unassembled WGS sequence"/>
</dbReference>
<name>A0A6A7A470_9PLEO</name>
<sequence>MVTTLDVVPVHYGAIKAQDIESQNEARQGACVDIFLQVCKYFGVLVLLGICYGIGLELWLFYLIQKCGFADTC</sequence>
<reference evidence="2" key="1">
    <citation type="journal article" date="2020" name="Stud. Mycol.">
        <title>101 Dothideomycetes genomes: a test case for predicting lifestyles and emergence of pathogens.</title>
        <authorList>
            <person name="Haridas S."/>
            <person name="Albert R."/>
            <person name="Binder M."/>
            <person name="Bloem J."/>
            <person name="Labutti K."/>
            <person name="Salamov A."/>
            <person name="Andreopoulos B."/>
            <person name="Baker S."/>
            <person name="Barry K."/>
            <person name="Bills G."/>
            <person name="Bluhm B."/>
            <person name="Cannon C."/>
            <person name="Castanera R."/>
            <person name="Culley D."/>
            <person name="Daum C."/>
            <person name="Ezra D."/>
            <person name="Gonzalez J."/>
            <person name="Henrissat B."/>
            <person name="Kuo A."/>
            <person name="Liang C."/>
            <person name="Lipzen A."/>
            <person name="Lutzoni F."/>
            <person name="Magnuson J."/>
            <person name="Mondo S."/>
            <person name="Nolan M."/>
            <person name="Ohm R."/>
            <person name="Pangilinan J."/>
            <person name="Park H.-J."/>
            <person name="Ramirez L."/>
            <person name="Alfaro M."/>
            <person name="Sun H."/>
            <person name="Tritt A."/>
            <person name="Yoshinaga Y."/>
            <person name="Zwiers L.-H."/>
            <person name="Turgeon B."/>
            <person name="Goodwin S."/>
            <person name="Spatafora J."/>
            <person name="Crous P."/>
            <person name="Grigoriev I."/>
        </authorList>
    </citation>
    <scope>NUCLEOTIDE SEQUENCE</scope>
    <source>
        <strain evidence="2">CBS 113818</strain>
    </source>
</reference>
<accession>A0A6A7A470</accession>
<gene>
    <name evidence="2" type="ORF">CC86DRAFT_369684</name>
</gene>
<protein>
    <submittedName>
        <fullName evidence="2">Uncharacterized protein</fullName>
    </submittedName>
</protein>
<dbReference type="AlphaFoldDB" id="A0A6A7A470"/>
<dbReference type="EMBL" id="MU006224">
    <property type="protein sequence ID" value="KAF2827588.1"/>
    <property type="molecule type" value="Genomic_DNA"/>
</dbReference>
<proteinExistence type="predicted"/>
<keyword evidence="1" id="KW-0812">Transmembrane</keyword>
<evidence type="ECO:0000313" key="3">
    <source>
        <dbReference type="Proteomes" id="UP000799424"/>
    </source>
</evidence>
<keyword evidence="3" id="KW-1185">Reference proteome</keyword>
<keyword evidence="1" id="KW-1133">Transmembrane helix</keyword>
<evidence type="ECO:0000313" key="2">
    <source>
        <dbReference type="EMBL" id="KAF2827588.1"/>
    </source>
</evidence>
<feature type="transmembrane region" description="Helical" evidence="1">
    <location>
        <begin position="41"/>
        <end position="64"/>
    </location>
</feature>
<evidence type="ECO:0000256" key="1">
    <source>
        <dbReference type="SAM" id="Phobius"/>
    </source>
</evidence>
<keyword evidence="1" id="KW-0472">Membrane</keyword>